<protein>
    <submittedName>
        <fullName evidence="1">Uncharacterized protein</fullName>
    </submittedName>
</protein>
<comment type="caution">
    <text evidence="1">The sequence shown here is derived from an EMBL/GenBank/DDBJ whole genome shotgun (WGS) entry which is preliminary data.</text>
</comment>
<dbReference type="Proteomes" id="UP000186136">
    <property type="component" value="Unassembled WGS sequence"/>
</dbReference>
<keyword evidence="2" id="KW-1185">Reference proteome</keyword>
<dbReference type="AlphaFoldDB" id="A0A1Q2YM64"/>
<name>A0A1Q2YM64_9ASCO</name>
<sequence length="81" mass="9167">MSVALYSSPYLEATVSNGLVASYKQFAPTHIVPSKTRENEVQALLKMVTTKHGFDPNLKFDSKKHIIFDPKSYQNTKVFTM</sequence>
<gene>
    <name evidence="1" type="ORF">PMKS-004187</name>
</gene>
<organism evidence="1 2">
    <name type="scientific">Pichia membranifaciens</name>
    <dbReference type="NCBI Taxonomy" id="4926"/>
    <lineage>
        <taxon>Eukaryota</taxon>
        <taxon>Fungi</taxon>
        <taxon>Dikarya</taxon>
        <taxon>Ascomycota</taxon>
        <taxon>Saccharomycotina</taxon>
        <taxon>Pichiomycetes</taxon>
        <taxon>Pichiales</taxon>
        <taxon>Pichiaceae</taxon>
        <taxon>Pichia</taxon>
    </lineage>
</organism>
<dbReference type="EMBL" id="BDGI01000213">
    <property type="protein sequence ID" value="GAV30670.1"/>
    <property type="molecule type" value="Genomic_DNA"/>
</dbReference>
<proteinExistence type="predicted"/>
<evidence type="ECO:0000313" key="2">
    <source>
        <dbReference type="Proteomes" id="UP000186136"/>
    </source>
</evidence>
<reference evidence="1 2" key="1">
    <citation type="submission" date="2016-08" db="EMBL/GenBank/DDBJ databases">
        <title>Whole genome shotgun sequence of Pichia membranifaciens KS47-1.</title>
        <authorList>
            <person name="Konishi M."/>
            <person name="Ishida M."/>
            <person name="Arakawa T."/>
            <person name="Kato Y."/>
            <person name="Horiuchi J."/>
        </authorList>
    </citation>
    <scope>NUCLEOTIDE SEQUENCE [LARGE SCALE GENOMIC DNA]</scope>
    <source>
        <strain evidence="1 2">KS47-1</strain>
    </source>
</reference>
<accession>A0A1Q2YM64</accession>
<evidence type="ECO:0000313" key="1">
    <source>
        <dbReference type="EMBL" id="GAV30670.1"/>
    </source>
</evidence>